<dbReference type="AlphaFoldDB" id="A0A6N7X4X5"/>
<sequence length="130" mass="14305">MSTAVNTGRKAAARRRTKTTTQAAAAQYKIAIKYILCGALLLLGIVFMAAYSTNLQQQNNTLAARNDVLQAEIDSLKEQINDATSIEKVETIATKKYGMVQPDESNYITIRDEKKQGSSLADTIKKEAYN</sequence>
<dbReference type="Pfam" id="PF04977">
    <property type="entry name" value="DivIC"/>
    <property type="match status" value="1"/>
</dbReference>
<dbReference type="InterPro" id="IPR007060">
    <property type="entry name" value="FtsL/DivIC"/>
</dbReference>
<feature type="transmembrane region" description="Helical" evidence="2">
    <location>
        <begin position="31"/>
        <end position="51"/>
    </location>
</feature>
<keyword evidence="2" id="KW-0812">Transmembrane</keyword>
<evidence type="ECO:0000313" key="3">
    <source>
        <dbReference type="EMBL" id="MST70560.1"/>
    </source>
</evidence>
<keyword evidence="2" id="KW-0472">Membrane</keyword>
<organism evidence="3 4">
    <name type="scientific">Mogibacterium kristiansenii</name>
    <dbReference type="NCBI Taxonomy" id="2606708"/>
    <lineage>
        <taxon>Bacteria</taxon>
        <taxon>Bacillati</taxon>
        <taxon>Bacillota</taxon>
        <taxon>Clostridia</taxon>
        <taxon>Peptostreptococcales</taxon>
        <taxon>Anaerovoracaceae</taxon>
        <taxon>Mogibacterium</taxon>
    </lineage>
</organism>
<evidence type="ECO:0008006" key="5">
    <source>
        <dbReference type="Google" id="ProtNLM"/>
    </source>
</evidence>
<dbReference type="Proteomes" id="UP000469424">
    <property type="component" value="Unassembled WGS sequence"/>
</dbReference>
<keyword evidence="1" id="KW-0175">Coiled coil</keyword>
<comment type="caution">
    <text evidence="3">The sequence shown here is derived from an EMBL/GenBank/DDBJ whole genome shotgun (WGS) entry which is preliminary data.</text>
</comment>
<evidence type="ECO:0000256" key="1">
    <source>
        <dbReference type="SAM" id="Coils"/>
    </source>
</evidence>
<keyword evidence="2" id="KW-1133">Transmembrane helix</keyword>
<dbReference type="EMBL" id="VUNA01000006">
    <property type="protein sequence ID" value="MST70560.1"/>
    <property type="molecule type" value="Genomic_DNA"/>
</dbReference>
<accession>A0A6N7X4X5</accession>
<protein>
    <recommendedName>
        <fullName evidence="5">Cell division protein FtsL</fullName>
    </recommendedName>
</protein>
<dbReference type="RefSeq" id="WP_154554126.1">
    <property type="nucleotide sequence ID" value="NZ_JBJESO010000029.1"/>
</dbReference>
<feature type="coiled-coil region" evidence="1">
    <location>
        <begin position="52"/>
        <end position="86"/>
    </location>
</feature>
<gene>
    <name evidence="3" type="ORF">FYJ65_04260</name>
</gene>
<keyword evidence="4" id="KW-1185">Reference proteome</keyword>
<evidence type="ECO:0000256" key="2">
    <source>
        <dbReference type="SAM" id="Phobius"/>
    </source>
</evidence>
<name>A0A6N7X4X5_9FIRM</name>
<proteinExistence type="predicted"/>
<reference evidence="3 4" key="1">
    <citation type="submission" date="2019-08" db="EMBL/GenBank/DDBJ databases">
        <title>In-depth cultivation of the pig gut microbiome towards novel bacterial diversity and tailored functional studies.</title>
        <authorList>
            <person name="Wylensek D."/>
            <person name="Hitch T.C.A."/>
            <person name="Clavel T."/>
        </authorList>
    </citation>
    <scope>NUCLEOTIDE SEQUENCE [LARGE SCALE GENOMIC DNA]</scope>
    <source>
        <strain evidence="3 4">WCA-MUC-591-APC-4B</strain>
    </source>
</reference>
<evidence type="ECO:0000313" key="4">
    <source>
        <dbReference type="Proteomes" id="UP000469424"/>
    </source>
</evidence>